<feature type="transmembrane region" description="Helical" evidence="2">
    <location>
        <begin position="32"/>
        <end position="50"/>
    </location>
</feature>
<dbReference type="Proteomes" id="UP000039865">
    <property type="component" value="Unassembled WGS sequence"/>
</dbReference>
<evidence type="ECO:0000313" key="4">
    <source>
        <dbReference type="Proteomes" id="UP000039865"/>
    </source>
</evidence>
<evidence type="ECO:0008006" key="5">
    <source>
        <dbReference type="Google" id="ProtNLM"/>
    </source>
</evidence>
<dbReference type="AlphaFoldDB" id="A0A078ATM5"/>
<keyword evidence="4" id="KW-1185">Reference proteome</keyword>
<organism evidence="3 4">
    <name type="scientific">Stylonychia lemnae</name>
    <name type="common">Ciliate</name>
    <dbReference type="NCBI Taxonomy" id="5949"/>
    <lineage>
        <taxon>Eukaryota</taxon>
        <taxon>Sar</taxon>
        <taxon>Alveolata</taxon>
        <taxon>Ciliophora</taxon>
        <taxon>Intramacronucleata</taxon>
        <taxon>Spirotrichea</taxon>
        <taxon>Stichotrichia</taxon>
        <taxon>Sporadotrichida</taxon>
        <taxon>Oxytrichidae</taxon>
        <taxon>Stylonychinae</taxon>
        <taxon>Stylonychia</taxon>
    </lineage>
</organism>
<keyword evidence="2" id="KW-0472">Membrane</keyword>
<dbReference type="InParanoid" id="A0A078ATM5"/>
<protein>
    <recommendedName>
        <fullName evidence="5">Transmembrane protein</fullName>
    </recommendedName>
</protein>
<accession>A0A078ATM5</accession>
<feature type="region of interest" description="Disordered" evidence="1">
    <location>
        <begin position="184"/>
        <end position="221"/>
    </location>
</feature>
<name>A0A078ATM5_STYLE</name>
<evidence type="ECO:0000256" key="2">
    <source>
        <dbReference type="SAM" id="Phobius"/>
    </source>
</evidence>
<reference evidence="3 4" key="1">
    <citation type="submission" date="2014-06" db="EMBL/GenBank/DDBJ databases">
        <authorList>
            <person name="Swart Estienne"/>
        </authorList>
    </citation>
    <scope>NUCLEOTIDE SEQUENCE [LARGE SCALE GENOMIC DNA]</scope>
    <source>
        <strain evidence="3 4">130c</strain>
    </source>
</reference>
<sequence length="221" mass="26306">MKKLPFDKIQQNQTLTDFWRDNPNKYYARQGIMIIAELGFLITAGIVLGFEAGDECIDYDGTMVNEHYRNALILLIVGHLYQIIKAAYFAWSLQRKQKESLFKCCLQCWCCYTCAIYLFLQIVYFKYMNVCDQVLKFTSLWLRAEILIFYIYVISECIMIGGICFTMMKQHKKLQKEYIEQQKKIDQNRNNRRMSKQKNSSFKRDHEGSLIEERKIKDNDV</sequence>
<keyword evidence="2" id="KW-1133">Transmembrane helix</keyword>
<feature type="transmembrane region" description="Helical" evidence="2">
    <location>
        <begin position="147"/>
        <end position="168"/>
    </location>
</feature>
<proteinExistence type="predicted"/>
<feature type="transmembrane region" description="Helical" evidence="2">
    <location>
        <begin position="70"/>
        <end position="93"/>
    </location>
</feature>
<evidence type="ECO:0000313" key="3">
    <source>
        <dbReference type="EMBL" id="CDW85780.1"/>
    </source>
</evidence>
<feature type="compositionally biased region" description="Basic and acidic residues" evidence="1">
    <location>
        <begin position="202"/>
        <end position="221"/>
    </location>
</feature>
<dbReference type="EMBL" id="CCKQ01014047">
    <property type="protein sequence ID" value="CDW85780.1"/>
    <property type="molecule type" value="Genomic_DNA"/>
</dbReference>
<feature type="transmembrane region" description="Helical" evidence="2">
    <location>
        <begin position="105"/>
        <end position="127"/>
    </location>
</feature>
<gene>
    <name evidence="3" type="primary">Contig5633.g6036</name>
    <name evidence="3" type="ORF">STYLEM_14867</name>
</gene>
<evidence type="ECO:0000256" key="1">
    <source>
        <dbReference type="SAM" id="MobiDB-lite"/>
    </source>
</evidence>
<keyword evidence="2" id="KW-0812">Transmembrane</keyword>